<evidence type="ECO:0000256" key="5">
    <source>
        <dbReference type="ARBA" id="ARBA00023136"/>
    </source>
</evidence>
<dbReference type="PANTHER" id="PTHR11266:SF50">
    <property type="entry name" value="VACUOLAR MEMBRANE PROTEIN YOR292C"/>
    <property type="match status" value="1"/>
</dbReference>
<dbReference type="GO" id="GO:0005739">
    <property type="term" value="C:mitochondrion"/>
    <property type="evidence" value="ECO:0007669"/>
    <property type="project" value="TreeGrafter"/>
</dbReference>
<evidence type="ECO:0000256" key="4">
    <source>
        <dbReference type="ARBA" id="ARBA00022989"/>
    </source>
</evidence>
<evidence type="ECO:0000256" key="1">
    <source>
        <dbReference type="ARBA" id="ARBA00004141"/>
    </source>
</evidence>
<comment type="subcellular location">
    <subcellularLocation>
        <location evidence="1">Membrane</location>
        <topology evidence="1">Multi-pass membrane protein</topology>
    </subcellularLocation>
</comment>
<comment type="similarity">
    <text evidence="2 6">Belongs to the peroxisomal membrane protein PXMP2/4 family.</text>
</comment>
<evidence type="ECO:0000256" key="6">
    <source>
        <dbReference type="RuleBase" id="RU363053"/>
    </source>
</evidence>
<feature type="transmembrane region" description="Helical" evidence="6">
    <location>
        <begin position="260"/>
        <end position="278"/>
    </location>
</feature>
<organism evidence="8 9">
    <name type="scientific">Entomortierella chlamydospora</name>
    <dbReference type="NCBI Taxonomy" id="101097"/>
    <lineage>
        <taxon>Eukaryota</taxon>
        <taxon>Fungi</taxon>
        <taxon>Fungi incertae sedis</taxon>
        <taxon>Mucoromycota</taxon>
        <taxon>Mortierellomycotina</taxon>
        <taxon>Mortierellomycetes</taxon>
        <taxon>Mortierellales</taxon>
        <taxon>Mortierellaceae</taxon>
        <taxon>Entomortierella</taxon>
    </lineage>
</organism>
<name>A0A9P6MS72_9FUNG</name>
<proteinExistence type="inferred from homology"/>
<keyword evidence="4 6" id="KW-1133">Transmembrane helix</keyword>
<feature type="transmembrane region" description="Helical" evidence="6">
    <location>
        <begin position="165"/>
        <end position="183"/>
    </location>
</feature>
<feature type="region of interest" description="Disordered" evidence="7">
    <location>
        <begin position="48"/>
        <end position="77"/>
    </location>
</feature>
<feature type="transmembrane region" description="Helical" evidence="6">
    <location>
        <begin position="228"/>
        <end position="248"/>
    </location>
</feature>
<dbReference type="AlphaFoldDB" id="A0A9P6MS72"/>
<gene>
    <name evidence="8" type="ORF">BGZ80_001063</name>
</gene>
<evidence type="ECO:0008006" key="10">
    <source>
        <dbReference type="Google" id="ProtNLM"/>
    </source>
</evidence>
<dbReference type="InterPro" id="IPR007248">
    <property type="entry name" value="Mpv17_PMP22"/>
</dbReference>
<evidence type="ECO:0000313" key="8">
    <source>
        <dbReference type="EMBL" id="KAG0010942.1"/>
    </source>
</evidence>
<evidence type="ECO:0000256" key="7">
    <source>
        <dbReference type="SAM" id="MobiDB-lite"/>
    </source>
</evidence>
<dbReference type="GO" id="GO:0016020">
    <property type="term" value="C:membrane"/>
    <property type="evidence" value="ECO:0007669"/>
    <property type="project" value="UniProtKB-SubCell"/>
</dbReference>
<evidence type="ECO:0000313" key="9">
    <source>
        <dbReference type="Proteomes" id="UP000703661"/>
    </source>
</evidence>
<accession>A0A9P6MS72</accession>
<keyword evidence="9" id="KW-1185">Reference proteome</keyword>
<protein>
    <recommendedName>
        <fullName evidence="10">Integral membrane protein</fullName>
    </recommendedName>
</protein>
<reference evidence="8" key="1">
    <citation type="journal article" date="2020" name="Fungal Divers.">
        <title>Resolving the Mortierellaceae phylogeny through synthesis of multi-gene phylogenetics and phylogenomics.</title>
        <authorList>
            <person name="Vandepol N."/>
            <person name="Liber J."/>
            <person name="Desiro A."/>
            <person name="Na H."/>
            <person name="Kennedy M."/>
            <person name="Barry K."/>
            <person name="Grigoriev I.V."/>
            <person name="Miller A.N."/>
            <person name="O'Donnell K."/>
            <person name="Stajich J.E."/>
            <person name="Bonito G."/>
        </authorList>
    </citation>
    <scope>NUCLEOTIDE SEQUENCE</scope>
    <source>
        <strain evidence="8">NRRL 2769</strain>
    </source>
</reference>
<sequence length="305" mass="32870">MASVLKSAYAFYNTQYLARPILTICTTNALLAGISDTLSQKYLAPSKSTSVSTSVPTSESTSTSASNPSTAPSHASSTLSASDKAALIKAAALELAQDVELSWHEPREKDGGIMQDKIQSDIEQPVGQAYVDFDQEMAQKSKQPDSTVIPIEATTSLNYPRMGRFMLYNFSVAPLVHTWYTVLDKSFPLVTNNAGISSNLSTNNITAQSLRLAHSISPALKRMVADQALFAPVGLALFFTGLTLLEGGSFQDIKDKLSNLRLPFVSVVGIAWNAYLSLANSRGNQNDRQLQSALDEQQPTLAIVS</sequence>
<keyword evidence="5 6" id="KW-0472">Membrane</keyword>
<keyword evidence="3 6" id="KW-0812">Transmembrane</keyword>
<dbReference type="EMBL" id="JAAAID010001236">
    <property type="protein sequence ID" value="KAG0010942.1"/>
    <property type="molecule type" value="Genomic_DNA"/>
</dbReference>
<evidence type="ECO:0000256" key="3">
    <source>
        <dbReference type="ARBA" id="ARBA00022692"/>
    </source>
</evidence>
<comment type="caution">
    <text evidence="8">The sequence shown here is derived from an EMBL/GenBank/DDBJ whole genome shotgun (WGS) entry which is preliminary data.</text>
</comment>
<dbReference type="Proteomes" id="UP000703661">
    <property type="component" value="Unassembled WGS sequence"/>
</dbReference>
<evidence type="ECO:0000256" key="2">
    <source>
        <dbReference type="ARBA" id="ARBA00006824"/>
    </source>
</evidence>
<dbReference type="PANTHER" id="PTHR11266">
    <property type="entry name" value="PEROXISOMAL MEMBRANE PROTEIN 2, PXMP2 MPV17"/>
    <property type="match status" value="1"/>
</dbReference>